<dbReference type="InterPro" id="IPR002912">
    <property type="entry name" value="ACT_dom"/>
</dbReference>
<dbReference type="NCBIfam" id="TIGR00119">
    <property type="entry name" value="acolac_sm"/>
    <property type="match status" value="1"/>
</dbReference>
<dbReference type="UniPathway" id="UPA00049">
    <property type="reaction ID" value="UER00059"/>
</dbReference>
<keyword evidence="10" id="KW-0150">Chloroplast</keyword>
<evidence type="ECO:0000256" key="7">
    <source>
        <dbReference type="ARBA" id="ARBA00068256"/>
    </source>
</evidence>
<dbReference type="Gene3D" id="3.30.70.260">
    <property type="match status" value="1"/>
</dbReference>
<evidence type="ECO:0000256" key="6">
    <source>
        <dbReference type="ARBA" id="ARBA00023304"/>
    </source>
</evidence>
<dbReference type="CDD" id="cd04878">
    <property type="entry name" value="ACT_AHAS"/>
    <property type="match status" value="1"/>
</dbReference>
<evidence type="ECO:0000259" key="9">
    <source>
        <dbReference type="PROSITE" id="PS51671"/>
    </source>
</evidence>
<comment type="function">
    <text evidence="8">Catalyzes the conversion of 2 pyruvate molecules into acetolactate in the first common step of the biosynthetic pathway of the branched-amino acids such as leucine, isoleucine, and valine.</text>
</comment>
<feature type="domain" description="ACT" evidence="9">
    <location>
        <begin position="4"/>
        <end position="78"/>
    </location>
</feature>
<comment type="subunit">
    <text evidence="8">Dimer of large and small chains.</text>
</comment>
<dbReference type="InterPro" id="IPR027271">
    <property type="entry name" value="Acetolactate_synth/TF_NikR_C"/>
</dbReference>
<dbReference type="GO" id="GO:1990610">
    <property type="term" value="F:acetolactate synthase regulator activity"/>
    <property type="evidence" value="ECO:0007669"/>
    <property type="project" value="UniProtKB-UniRule"/>
</dbReference>
<comment type="similarity">
    <text evidence="3 8">Belongs to the acetolactate synthase small subunit family.</text>
</comment>
<keyword evidence="6 8" id="KW-0100">Branched-chain amino acid biosynthesis</keyword>
<protein>
    <recommendedName>
        <fullName evidence="7 8">Acetolactate synthase small subunit</fullName>
        <shortName evidence="8">AHAS</shortName>
        <shortName evidence="8">ALS</shortName>
        <ecNumber evidence="8">2.2.1.6</ecNumber>
    </recommendedName>
    <alternativeName>
        <fullName evidence="8">Acetohydroxy-acid synthase small subunit</fullName>
    </alternativeName>
</protein>
<evidence type="ECO:0000256" key="3">
    <source>
        <dbReference type="ARBA" id="ARBA00006341"/>
    </source>
</evidence>
<dbReference type="EMBL" id="MF101412">
    <property type="protein sequence ID" value="ARW60171.1"/>
    <property type="molecule type" value="Genomic_DNA"/>
</dbReference>
<dbReference type="PROSITE" id="PS51671">
    <property type="entry name" value="ACT"/>
    <property type="match status" value="1"/>
</dbReference>
<dbReference type="EC" id="2.2.1.6" evidence="8"/>
<reference evidence="10" key="1">
    <citation type="journal article" date="2017" name="J. Phycol.">
        <title>Analysis of chloroplast genomes and a supermatrix inform reclassification of the Rhodomelaceae (Rhodophyta).</title>
        <authorList>
            <person name="Diaz-Tapia P."/>
            <person name="Maggs C.A."/>
            <person name="West J.A."/>
            <person name="Verbruggen H."/>
        </authorList>
    </citation>
    <scope>NUCLEOTIDE SEQUENCE</scope>
    <source>
        <strain evidence="10">JFC1711</strain>
    </source>
</reference>
<dbReference type="InterPro" id="IPR045865">
    <property type="entry name" value="ACT-like_dom_sf"/>
</dbReference>
<evidence type="ECO:0000256" key="4">
    <source>
        <dbReference type="ARBA" id="ARBA00022605"/>
    </source>
</evidence>
<dbReference type="InterPro" id="IPR054480">
    <property type="entry name" value="AHAS_small-like_ACT"/>
</dbReference>
<dbReference type="PANTHER" id="PTHR30239:SF0">
    <property type="entry name" value="ACETOLACTATE SYNTHASE SMALL SUBUNIT 1, CHLOROPLASTIC"/>
    <property type="match status" value="1"/>
</dbReference>
<dbReference type="Gene3D" id="3.30.70.1150">
    <property type="entry name" value="ACT-like. Chain A, domain 2"/>
    <property type="match status" value="1"/>
</dbReference>
<proteinExistence type="inferred from homology"/>
<dbReference type="SUPFAM" id="SSF55021">
    <property type="entry name" value="ACT-like"/>
    <property type="match status" value="2"/>
</dbReference>
<dbReference type="Pfam" id="PF22629">
    <property type="entry name" value="ACT_AHAS_ss"/>
    <property type="match status" value="1"/>
</dbReference>
<organism evidence="10">
    <name type="scientific">Laurencieae sp</name>
    <dbReference type="NCBI Taxonomy" id="2007162"/>
    <lineage>
        <taxon>Eukaryota</taxon>
        <taxon>Rhodophyta</taxon>
        <taxon>Florideophyceae</taxon>
        <taxon>Rhodymeniophycidae</taxon>
        <taxon>Ceramiales</taxon>
        <taxon>Rhodomelaceae</taxon>
        <taxon>Laurencieae</taxon>
    </lineage>
</organism>
<dbReference type="Pfam" id="PF10369">
    <property type="entry name" value="ALS_ss_C"/>
    <property type="match status" value="1"/>
</dbReference>
<geneLocation type="chloroplast" evidence="10"/>
<evidence type="ECO:0000256" key="1">
    <source>
        <dbReference type="ARBA" id="ARBA00004974"/>
    </source>
</evidence>
<dbReference type="FunFam" id="3.30.70.1150:FF:000001">
    <property type="entry name" value="Acetolactate synthase small subunit"/>
    <property type="match status" value="1"/>
</dbReference>
<dbReference type="GO" id="GO:0005829">
    <property type="term" value="C:cytosol"/>
    <property type="evidence" value="ECO:0007669"/>
    <property type="project" value="TreeGrafter"/>
</dbReference>
<accession>A0A1Z1M2U8</accession>
<sequence length="178" mass="20107">MKHTLSVLVQDESGVLSRISGLFARRGFNIDSLAVGPTEKSGMSRITMSIRGDNRTIEQLIKQLHKLVNIINVQNVTHLPCIERELMLVKIQILDKDRSFVLDIVNIFRAKVVDLSLNYITLEVTGDPGKIFAIQQLLSQYRVTEIARTGKIALVRESNVSTEILKNTLDYTNDHIYS</sequence>
<dbReference type="FunFam" id="3.30.70.260:FF:000001">
    <property type="entry name" value="Acetolactate synthase, small subunit"/>
    <property type="match status" value="1"/>
</dbReference>
<evidence type="ECO:0000313" key="10">
    <source>
        <dbReference type="EMBL" id="ARW60171.1"/>
    </source>
</evidence>
<dbReference type="NCBIfam" id="NF008864">
    <property type="entry name" value="PRK11895.1"/>
    <property type="match status" value="1"/>
</dbReference>
<dbReference type="InterPro" id="IPR039557">
    <property type="entry name" value="AHAS_ACT"/>
</dbReference>
<keyword evidence="5 8" id="KW-0808">Transferase</keyword>
<evidence type="ECO:0000256" key="2">
    <source>
        <dbReference type="ARBA" id="ARBA00005025"/>
    </source>
</evidence>
<comment type="pathway">
    <text evidence="1 8">Amino-acid biosynthesis; L-isoleucine biosynthesis; L-isoleucine from 2-oxobutanoate: step 1/4.</text>
</comment>
<evidence type="ECO:0000256" key="8">
    <source>
        <dbReference type="RuleBase" id="RU368092"/>
    </source>
</evidence>
<name>A0A1Z1M2U8_9FLOR</name>
<keyword evidence="10" id="KW-0934">Plastid</keyword>
<dbReference type="PANTHER" id="PTHR30239">
    <property type="entry name" value="ACETOLACTATE SYNTHASE SMALL SUBUNIT"/>
    <property type="match status" value="1"/>
</dbReference>
<dbReference type="GO" id="GO:0003984">
    <property type="term" value="F:acetolactate synthase activity"/>
    <property type="evidence" value="ECO:0007669"/>
    <property type="project" value="UniProtKB-UniRule"/>
</dbReference>
<dbReference type="UniPathway" id="UPA00047">
    <property type="reaction ID" value="UER00055"/>
</dbReference>
<dbReference type="AlphaFoldDB" id="A0A1Z1M2U8"/>
<comment type="pathway">
    <text evidence="2 8">Amino-acid biosynthesis; L-valine biosynthesis; L-valine from pyruvate: step 1/4.</text>
</comment>
<comment type="catalytic activity">
    <reaction evidence="8">
        <text>2 pyruvate + H(+) = (2S)-2-acetolactate + CO2</text>
        <dbReference type="Rhea" id="RHEA:25249"/>
        <dbReference type="ChEBI" id="CHEBI:15361"/>
        <dbReference type="ChEBI" id="CHEBI:15378"/>
        <dbReference type="ChEBI" id="CHEBI:16526"/>
        <dbReference type="ChEBI" id="CHEBI:58476"/>
        <dbReference type="EC" id="2.2.1.6"/>
    </reaction>
</comment>
<dbReference type="InterPro" id="IPR019455">
    <property type="entry name" value="Acetolactate_synth_ssu_C"/>
</dbReference>
<evidence type="ECO:0000256" key="5">
    <source>
        <dbReference type="ARBA" id="ARBA00022679"/>
    </source>
</evidence>
<dbReference type="GO" id="GO:0009099">
    <property type="term" value="P:L-valine biosynthetic process"/>
    <property type="evidence" value="ECO:0007669"/>
    <property type="project" value="UniProtKB-UniRule"/>
</dbReference>
<keyword evidence="4 8" id="KW-0028">Amino-acid biosynthesis</keyword>
<gene>
    <name evidence="10" type="primary">ilvH</name>
</gene>
<dbReference type="InterPro" id="IPR004789">
    <property type="entry name" value="Acetalactate_synth_ssu"/>
</dbReference>
<dbReference type="GO" id="GO:0009097">
    <property type="term" value="P:isoleucine biosynthetic process"/>
    <property type="evidence" value="ECO:0007669"/>
    <property type="project" value="UniProtKB-UniRule"/>
</dbReference>